<accession>A0A1G9TS11</accession>
<keyword evidence="3 6" id="KW-0560">Oxidoreductase</keyword>
<gene>
    <name evidence="7" type="ORF">SAMN05444921_10958</name>
</gene>
<dbReference type="Pfam" id="PF03055">
    <property type="entry name" value="RPE65"/>
    <property type="match status" value="1"/>
</dbReference>
<dbReference type="GO" id="GO:0016121">
    <property type="term" value="P:carotene catabolic process"/>
    <property type="evidence" value="ECO:0007669"/>
    <property type="project" value="TreeGrafter"/>
</dbReference>
<keyword evidence="2 5" id="KW-0479">Metal-binding</keyword>
<reference evidence="8" key="1">
    <citation type="submission" date="2016-10" db="EMBL/GenBank/DDBJ databases">
        <authorList>
            <person name="Varghese N."/>
            <person name="Submissions S."/>
        </authorList>
    </citation>
    <scope>NUCLEOTIDE SEQUENCE [LARGE SCALE GENOMIC DNA]</scope>
    <source>
        <strain evidence="8">CGMCC 4.7042</strain>
    </source>
</reference>
<protein>
    <recommendedName>
        <fullName evidence="6">Dioxygenase</fullName>
        <ecNumber evidence="6">1.13.11.-</ecNumber>
    </recommendedName>
</protein>
<feature type="binding site" evidence="5">
    <location>
        <position position="474"/>
    </location>
    <ligand>
        <name>Fe cation</name>
        <dbReference type="ChEBI" id="CHEBI:24875"/>
        <note>catalytic</note>
    </ligand>
</feature>
<keyword evidence="4 5" id="KW-0408">Iron</keyword>
<dbReference type="EMBL" id="FNHI01000009">
    <property type="protein sequence ID" value="SDM50234.1"/>
    <property type="molecule type" value="Genomic_DNA"/>
</dbReference>
<dbReference type="PANTHER" id="PTHR10543">
    <property type="entry name" value="BETA-CAROTENE DIOXYGENASE"/>
    <property type="match status" value="1"/>
</dbReference>
<evidence type="ECO:0000256" key="1">
    <source>
        <dbReference type="ARBA" id="ARBA00006787"/>
    </source>
</evidence>
<dbReference type="RefSeq" id="WP_093654896.1">
    <property type="nucleotide sequence ID" value="NZ_FNHI01000009.1"/>
</dbReference>
<dbReference type="InterPro" id="IPR004294">
    <property type="entry name" value="Carotenoid_Oase"/>
</dbReference>
<name>A0A1G9TS11_9ACTN</name>
<keyword evidence="8" id="KW-1185">Reference proteome</keyword>
<dbReference type="STRING" id="1196353.SAMN05444921_10958"/>
<evidence type="ECO:0000313" key="8">
    <source>
        <dbReference type="Proteomes" id="UP000199063"/>
    </source>
</evidence>
<dbReference type="PANTHER" id="PTHR10543:SF89">
    <property type="entry name" value="CAROTENOID 9,10(9',10')-CLEAVAGE DIOXYGENASE 1"/>
    <property type="match status" value="1"/>
</dbReference>
<dbReference type="GeneID" id="40830298"/>
<keyword evidence="6 7" id="KW-0223">Dioxygenase</keyword>
<proteinExistence type="inferred from homology"/>
<evidence type="ECO:0000256" key="6">
    <source>
        <dbReference type="RuleBase" id="RU364048"/>
    </source>
</evidence>
<dbReference type="EC" id="1.13.11.-" evidence="6"/>
<evidence type="ECO:0000313" key="7">
    <source>
        <dbReference type="EMBL" id="SDM50234.1"/>
    </source>
</evidence>
<dbReference type="AlphaFoldDB" id="A0A1G9TS11"/>
<dbReference type="Proteomes" id="UP000199063">
    <property type="component" value="Unassembled WGS sequence"/>
</dbReference>
<dbReference type="GO" id="GO:0046872">
    <property type="term" value="F:metal ion binding"/>
    <property type="evidence" value="ECO:0007669"/>
    <property type="project" value="UniProtKB-KW"/>
</dbReference>
<sequence length="482" mass="51887">MTAHTAPPAAFDPTRVPHLSGLFAPVTEEVDAVDLEVSGELPDDLDGVYLRNGPNPRFSPIGSYLFPLDGDGMVHGVWLSGGRARYRNRFVRTPALRAEEKAGHALWGGLESMIMPGPDEVGPELANTFKDLPDINVVRHAGRILALAESACPFRMTPGLDTVGRETFGGRLPAGITAHPKIDPVTGELAVFCYDIEPPYLTWSLIGPDGAVRRGPTPVEGADEPVMIHDMALTDRYLVVVLAPAFFDIAAAMSGGSLLAWRPERGTRVALIPRDGSPVRWAHDDAFWIWHTANAYDAGPGPADEVVLEYVQWSKLSLGPGEPGAEPARSALVRAVIDPASGTMRRTVLDEARLEFPRIDDRSLGRRHRHIAIATESGAVDLLPGEYDGISWYDTSAPPGGAGVRKWFAGDDSVGEPVFAPSPGRPGDDRGHWLVFATDRTDGTSRLLVLPAEDPASGPVARVRIPVRVPLGLHGAWLPTEE</sequence>
<feature type="binding site" evidence="5">
    <location>
        <position position="291"/>
    </location>
    <ligand>
        <name>Fe cation</name>
        <dbReference type="ChEBI" id="CHEBI:24875"/>
        <note>catalytic</note>
    </ligand>
</feature>
<feature type="binding site" evidence="5">
    <location>
        <position position="179"/>
    </location>
    <ligand>
        <name>Fe cation</name>
        <dbReference type="ChEBI" id="CHEBI:24875"/>
        <note>catalytic</note>
    </ligand>
</feature>
<feature type="binding site" evidence="5">
    <location>
        <position position="229"/>
    </location>
    <ligand>
        <name>Fe cation</name>
        <dbReference type="ChEBI" id="CHEBI:24875"/>
        <note>catalytic</note>
    </ligand>
</feature>
<dbReference type="OrthoDB" id="6636843at2"/>
<evidence type="ECO:0000256" key="2">
    <source>
        <dbReference type="ARBA" id="ARBA00022723"/>
    </source>
</evidence>
<evidence type="ECO:0000256" key="4">
    <source>
        <dbReference type="ARBA" id="ARBA00023004"/>
    </source>
</evidence>
<evidence type="ECO:0000256" key="3">
    <source>
        <dbReference type="ARBA" id="ARBA00023002"/>
    </source>
</evidence>
<dbReference type="GO" id="GO:0010436">
    <property type="term" value="F:carotenoid dioxygenase activity"/>
    <property type="evidence" value="ECO:0007669"/>
    <property type="project" value="TreeGrafter"/>
</dbReference>
<evidence type="ECO:0000256" key="5">
    <source>
        <dbReference type="PIRSR" id="PIRSR604294-1"/>
    </source>
</evidence>
<comment type="cofactor">
    <cofactor evidence="5 6">
        <name>Fe(2+)</name>
        <dbReference type="ChEBI" id="CHEBI:29033"/>
    </cofactor>
    <text evidence="5 6">Binds 1 Fe(2+) ion per subunit.</text>
</comment>
<organism evidence="7 8">
    <name type="scientific">Streptomyces wuyuanensis</name>
    <dbReference type="NCBI Taxonomy" id="1196353"/>
    <lineage>
        <taxon>Bacteria</taxon>
        <taxon>Bacillati</taxon>
        <taxon>Actinomycetota</taxon>
        <taxon>Actinomycetes</taxon>
        <taxon>Kitasatosporales</taxon>
        <taxon>Streptomycetaceae</taxon>
        <taxon>Streptomyces</taxon>
    </lineage>
</organism>
<comment type="similarity">
    <text evidence="1 6">Belongs to the carotenoid oxygenase family.</text>
</comment>